<dbReference type="Proteomes" id="UP000037069">
    <property type="component" value="Unassembled WGS sequence"/>
</dbReference>
<proteinExistence type="predicted"/>
<organism evidence="13 14">
    <name type="scientific">Lucilia cuprina</name>
    <name type="common">Green bottle fly</name>
    <name type="synonym">Australian sheep blowfly</name>
    <dbReference type="NCBI Taxonomy" id="7375"/>
    <lineage>
        <taxon>Eukaryota</taxon>
        <taxon>Metazoa</taxon>
        <taxon>Ecdysozoa</taxon>
        <taxon>Arthropoda</taxon>
        <taxon>Hexapoda</taxon>
        <taxon>Insecta</taxon>
        <taxon>Pterygota</taxon>
        <taxon>Neoptera</taxon>
        <taxon>Endopterygota</taxon>
        <taxon>Diptera</taxon>
        <taxon>Brachycera</taxon>
        <taxon>Muscomorpha</taxon>
        <taxon>Oestroidea</taxon>
        <taxon>Calliphoridae</taxon>
        <taxon>Luciliinae</taxon>
        <taxon>Lucilia</taxon>
    </lineage>
</organism>
<evidence type="ECO:0000313" key="14">
    <source>
        <dbReference type="Proteomes" id="UP000037069"/>
    </source>
</evidence>
<dbReference type="PANTHER" id="PTHR19308:SF8">
    <property type="entry name" value="STAR-RELATED LIPID TRANSFER PROTEIN 7, MITOCHONDRIAL"/>
    <property type="match status" value="1"/>
</dbReference>
<dbReference type="InterPro" id="IPR023393">
    <property type="entry name" value="START-like_dom_sf"/>
</dbReference>
<evidence type="ECO:0000256" key="11">
    <source>
        <dbReference type="ARBA" id="ARBA00079049"/>
    </source>
</evidence>
<reference evidence="13 14" key="1">
    <citation type="journal article" date="2015" name="Nat. Commun.">
        <title>Lucilia cuprina genome unlocks parasitic fly biology to underpin future interventions.</title>
        <authorList>
            <person name="Anstead C.A."/>
            <person name="Korhonen P.K."/>
            <person name="Young N.D."/>
            <person name="Hall R.S."/>
            <person name="Jex A.R."/>
            <person name="Murali S.C."/>
            <person name="Hughes D.S."/>
            <person name="Lee S.F."/>
            <person name="Perry T."/>
            <person name="Stroehlein A.J."/>
            <person name="Ansell B.R."/>
            <person name="Breugelmans B."/>
            <person name="Hofmann A."/>
            <person name="Qu J."/>
            <person name="Dugan S."/>
            <person name="Lee S.L."/>
            <person name="Chao H."/>
            <person name="Dinh H."/>
            <person name="Han Y."/>
            <person name="Doddapaneni H.V."/>
            <person name="Worley K.C."/>
            <person name="Muzny D.M."/>
            <person name="Ioannidis P."/>
            <person name="Waterhouse R.M."/>
            <person name="Zdobnov E.M."/>
            <person name="James P.J."/>
            <person name="Bagnall N.H."/>
            <person name="Kotze A.C."/>
            <person name="Gibbs R.A."/>
            <person name="Richards S."/>
            <person name="Batterham P."/>
            <person name="Gasser R.B."/>
        </authorList>
    </citation>
    <scope>NUCLEOTIDE SEQUENCE [LARGE SCALE GENOMIC DNA]</scope>
    <source>
        <strain evidence="13 14">LS</strain>
        <tissue evidence="13">Full body</tissue>
    </source>
</reference>
<keyword evidence="4" id="KW-0597">Phosphoprotein</keyword>
<dbReference type="Gene3D" id="3.30.530.20">
    <property type="match status" value="1"/>
</dbReference>
<dbReference type="Pfam" id="PF01852">
    <property type="entry name" value="START"/>
    <property type="match status" value="1"/>
</dbReference>
<dbReference type="STRING" id="7375.A0A0L0BLS0"/>
<comment type="subunit">
    <text evidence="8">Interacts with ACOT13/THEM2.</text>
</comment>
<evidence type="ECO:0000256" key="4">
    <source>
        <dbReference type="ARBA" id="ARBA00022553"/>
    </source>
</evidence>
<dbReference type="OrthoDB" id="1295045at2759"/>
<keyword evidence="6" id="KW-0445">Lipid transport</keyword>
<name>A0A0L0BLS0_LUCCU</name>
<dbReference type="GO" id="GO:0006869">
    <property type="term" value="P:lipid transport"/>
    <property type="evidence" value="ECO:0007669"/>
    <property type="project" value="UniProtKB-KW"/>
</dbReference>
<keyword evidence="2" id="KW-0813">Transport</keyword>
<dbReference type="FunFam" id="3.30.530.20:FF:000017">
    <property type="entry name" value="Phosphatidylcholine transfer protein, putative"/>
    <property type="match status" value="1"/>
</dbReference>
<evidence type="ECO:0000256" key="2">
    <source>
        <dbReference type="ARBA" id="ARBA00022448"/>
    </source>
</evidence>
<evidence type="ECO:0000256" key="8">
    <source>
        <dbReference type="ARBA" id="ARBA00063535"/>
    </source>
</evidence>
<accession>A0A0L0BLS0</accession>
<evidence type="ECO:0000256" key="10">
    <source>
        <dbReference type="ARBA" id="ARBA00077188"/>
    </source>
</evidence>
<dbReference type="GO" id="GO:0008289">
    <property type="term" value="F:lipid binding"/>
    <property type="evidence" value="ECO:0007669"/>
    <property type="project" value="UniProtKB-KW"/>
</dbReference>
<keyword evidence="3" id="KW-0963">Cytoplasm</keyword>
<sequence length="413" mass="48684">MVFNRIISNIKHSSNATLKAWCYQCESILAQRSRRLQQLFTFYHRVYGSHGLKLLIRSYHRQLPQFKGTNLVLSAVGVVGCLTGNGNGSGFDWNTERLSLANFDTCHHDVEFINTIHRNKLCERCKEYNMKYCYCLVGNSKRNGKKALNGTTHLYMERNGVDGTAGKGNAMIVSESERNWEPYFSKDHFHIWRREERTAMYSYKVYASFNDISASDLMHVQVDLDYRKQWDDTAVALHLIEEDPMPGTNSHLIYWEMQWPKFFNNRDYVYCRRFICDDKRKVMMVANRGTQHPQYPHVSGKVRVTDYWSFMVIKPYRNFQEPGVHYILTYYDDPGLPIPQSIKSWVAQKQMPDILQKMYFATKNYSYKKALAMKDVFSSFSMLNNEYAANKSRDSWLQRFWRPRSDENLEKGE</sequence>
<dbReference type="PROSITE" id="PS50848">
    <property type="entry name" value="START"/>
    <property type="match status" value="1"/>
</dbReference>
<comment type="caution">
    <text evidence="13">The sequence shown here is derived from an EMBL/GenBank/DDBJ whole genome shotgun (WGS) entry which is preliminary data.</text>
</comment>
<dbReference type="InterPro" id="IPR002913">
    <property type="entry name" value="START_lipid-bd_dom"/>
</dbReference>
<dbReference type="SMART" id="SM00234">
    <property type="entry name" value="START"/>
    <property type="match status" value="1"/>
</dbReference>
<keyword evidence="5" id="KW-0007">Acetylation</keyword>
<dbReference type="AlphaFoldDB" id="A0A0L0BLS0"/>
<dbReference type="EMBL" id="JRES01001667">
    <property type="protein sequence ID" value="KNC21070.1"/>
    <property type="molecule type" value="Genomic_DNA"/>
</dbReference>
<evidence type="ECO:0000313" key="13">
    <source>
        <dbReference type="EMBL" id="KNC21070.1"/>
    </source>
</evidence>
<evidence type="ECO:0000256" key="9">
    <source>
        <dbReference type="ARBA" id="ARBA00069061"/>
    </source>
</evidence>
<evidence type="ECO:0000256" key="5">
    <source>
        <dbReference type="ARBA" id="ARBA00022990"/>
    </source>
</evidence>
<keyword evidence="7" id="KW-0446">Lipid-binding</keyword>
<keyword evidence="14" id="KW-1185">Reference proteome</keyword>
<comment type="subcellular location">
    <subcellularLocation>
        <location evidence="1">Cytoplasm</location>
    </subcellularLocation>
</comment>
<evidence type="ECO:0000256" key="6">
    <source>
        <dbReference type="ARBA" id="ARBA00023055"/>
    </source>
</evidence>
<feature type="domain" description="START" evidence="12">
    <location>
        <begin position="173"/>
        <end position="367"/>
    </location>
</feature>
<evidence type="ECO:0000259" key="12">
    <source>
        <dbReference type="PROSITE" id="PS50848"/>
    </source>
</evidence>
<gene>
    <name evidence="13" type="ORF">FF38_11785</name>
</gene>
<dbReference type="GO" id="GO:0005829">
    <property type="term" value="C:cytosol"/>
    <property type="evidence" value="ECO:0007669"/>
    <property type="project" value="UniProtKB-ARBA"/>
</dbReference>
<evidence type="ECO:0000256" key="1">
    <source>
        <dbReference type="ARBA" id="ARBA00004496"/>
    </source>
</evidence>
<evidence type="ECO:0000256" key="3">
    <source>
        <dbReference type="ARBA" id="ARBA00022490"/>
    </source>
</evidence>
<dbReference type="InterPro" id="IPR051213">
    <property type="entry name" value="START_lipid_transfer"/>
</dbReference>
<dbReference type="OMA" id="NQLCERC"/>
<dbReference type="SUPFAM" id="SSF55961">
    <property type="entry name" value="Bet v1-like"/>
    <property type="match status" value="1"/>
</dbReference>
<protein>
    <recommendedName>
        <fullName evidence="9">Phosphatidylcholine transfer protein</fullName>
    </recommendedName>
    <alternativeName>
        <fullName evidence="11">START domain-containing protein 2</fullName>
    </alternativeName>
    <alternativeName>
        <fullName evidence="10">StAR-related lipid transfer protein 2</fullName>
    </alternativeName>
</protein>
<evidence type="ECO:0000256" key="7">
    <source>
        <dbReference type="ARBA" id="ARBA00023121"/>
    </source>
</evidence>
<dbReference type="PANTHER" id="PTHR19308">
    <property type="entry name" value="PHOSPHATIDYLCHOLINE TRANSFER PROTEIN"/>
    <property type="match status" value="1"/>
</dbReference>